<dbReference type="PATRIC" id="fig|1703780.3.peg.1878"/>
<keyword evidence="1" id="KW-1133">Transmembrane helix</keyword>
<dbReference type="AlphaFoldDB" id="A0A0S8G681"/>
<dbReference type="EMBL" id="LJUO01000160">
    <property type="protein sequence ID" value="KPK68595.1"/>
    <property type="molecule type" value="Genomic_DNA"/>
</dbReference>
<reference evidence="2 3" key="1">
    <citation type="journal article" date="2015" name="Microbiome">
        <title>Genomic resolution of linkages in carbon, nitrogen, and sulfur cycling among widespread estuary sediment bacteria.</title>
        <authorList>
            <person name="Baker B.J."/>
            <person name="Lazar C.S."/>
            <person name="Teske A.P."/>
            <person name="Dick G.J."/>
        </authorList>
    </citation>
    <scope>NUCLEOTIDE SEQUENCE [LARGE SCALE GENOMIC DNA]</scope>
    <source>
        <strain evidence="2">SM23_60</strain>
    </source>
</reference>
<accession>A0A0S8G681</accession>
<gene>
    <name evidence="2" type="ORF">AMJ87_11665</name>
</gene>
<name>A0A0S8G681_UNCW3</name>
<evidence type="ECO:0000256" key="1">
    <source>
        <dbReference type="SAM" id="Phobius"/>
    </source>
</evidence>
<dbReference type="Proteomes" id="UP000051096">
    <property type="component" value="Unassembled WGS sequence"/>
</dbReference>
<feature type="transmembrane region" description="Helical" evidence="1">
    <location>
        <begin position="84"/>
        <end position="102"/>
    </location>
</feature>
<feature type="transmembrane region" description="Helical" evidence="1">
    <location>
        <begin position="144"/>
        <end position="166"/>
    </location>
</feature>
<keyword evidence="1" id="KW-0472">Membrane</keyword>
<keyword evidence="1" id="KW-0812">Transmembrane</keyword>
<dbReference type="PROSITE" id="PS51257">
    <property type="entry name" value="PROKAR_LIPOPROTEIN"/>
    <property type="match status" value="1"/>
</dbReference>
<feature type="transmembrane region" description="Helical" evidence="1">
    <location>
        <begin position="41"/>
        <end position="63"/>
    </location>
</feature>
<evidence type="ECO:0008006" key="4">
    <source>
        <dbReference type="Google" id="ProtNLM"/>
    </source>
</evidence>
<protein>
    <recommendedName>
        <fullName evidence="4">Permease</fullName>
    </recommendedName>
</protein>
<proteinExistence type="predicted"/>
<comment type="caution">
    <text evidence="2">The sequence shown here is derived from an EMBL/GenBank/DDBJ whole genome shotgun (WGS) entry which is preliminary data.</text>
</comment>
<evidence type="ECO:0000313" key="3">
    <source>
        <dbReference type="Proteomes" id="UP000051096"/>
    </source>
</evidence>
<evidence type="ECO:0000313" key="2">
    <source>
        <dbReference type="EMBL" id="KPK68595.1"/>
    </source>
</evidence>
<feature type="transmembrane region" description="Helical" evidence="1">
    <location>
        <begin position="114"/>
        <end position="137"/>
    </location>
</feature>
<sequence length="170" mass="19554">MIHQDRVKRKNISWYFLAAVVFVYIVVACINFSLFSTSIALFSKLIVSIIPIFIIICILMTITHYFITPDFITKHFAESGIRKWIFIIIGGILSTGPIYMWYPLLADLRKKGVQYGYIATFLYSRAIKIPLLPVILFYFNAKYVVILTAVMIGISVMQGIAINRILQFKQ</sequence>
<organism evidence="2 3">
    <name type="scientific">candidate division WOR_3 bacterium SM23_60</name>
    <dbReference type="NCBI Taxonomy" id="1703780"/>
    <lineage>
        <taxon>Bacteria</taxon>
        <taxon>Bacteria division WOR-3</taxon>
    </lineage>
</organism>
<feature type="transmembrane region" description="Helical" evidence="1">
    <location>
        <begin position="12"/>
        <end position="35"/>
    </location>
</feature>